<sequence length="259" mass="28934">MGELHQQFEKSKMPNHRGLNDVTNIHKKPQQPKAPNRNPNPIFPPVTISQPNPSSSAQPNKSGKLVSAQQYQQKSPLPPAPRNDVSIIHTSNPFDVLDEDMLDANKSAGAVPDEEALGVGEKFYELSSDSIAKVLNFNPSKLTVPRIHDLPQDQDDPDFIDEMCEEEIPDFNITNAQKQAICNSLTRFGAVKADDQANWEQGEWEFFHYQMKILNIDPETSIEDVDSDSNETAQFFKSQMQQGAPGRSVSQANHQAKKV</sequence>
<comment type="caution">
    <text evidence="1">The sequence shown here is derived from an EMBL/GenBank/DDBJ whole genome shotgun (WGS) entry which is preliminary data.</text>
</comment>
<dbReference type="EMBL" id="CM042044">
    <property type="protein sequence ID" value="KAI3688430.1"/>
    <property type="molecule type" value="Genomic_DNA"/>
</dbReference>
<accession>A0ACB8YSH8</accession>
<proteinExistence type="predicted"/>
<reference evidence="2" key="1">
    <citation type="journal article" date="2022" name="Mol. Ecol. Resour.">
        <title>The genomes of chicory, endive, great burdock and yacon provide insights into Asteraceae palaeo-polyploidization history and plant inulin production.</title>
        <authorList>
            <person name="Fan W."/>
            <person name="Wang S."/>
            <person name="Wang H."/>
            <person name="Wang A."/>
            <person name="Jiang F."/>
            <person name="Liu H."/>
            <person name="Zhao H."/>
            <person name="Xu D."/>
            <person name="Zhang Y."/>
        </authorList>
    </citation>
    <scope>NUCLEOTIDE SEQUENCE [LARGE SCALE GENOMIC DNA]</scope>
    <source>
        <strain evidence="2">cv. Yunnan</strain>
    </source>
</reference>
<name>A0ACB8YSH8_9ASTR</name>
<keyword evidence="2" id="KW-1185">Reference proteome</keyword>
<organism evidence="1 2">
    <name type="scientific">Smallanthus sonchifolius</name>
    <dbReference type="NCBI Taxonomy" id="185202"/>
    <lineage>
        <taxon>Eukaryota</taxon>
        <taxon>Viridiplantae</taxon>
        <taxon>Streptophyta</taxon>
        <taxon>Embryophyta</taxon>
        <taxon>Tracheophyta</taxon>
        <taxon>Spermatophyta</taxon>
        <taxon>Magnoliopsida</taxon>
        <taxon>eudicotyledons</taxon>
        <taxon>Gunneridae</taxon>
        <taxon>Pentapetalae</taxon>
        <taxon>asterids</taxon>
        <taxon>campanulids</taxon>
        <taxon>Asterales</taxon>
        <taxon>Asteraceae</taxon>
        <taxon>Asteroideae</taxon>
        <taxon>Heliantheae alliance</taxon>
        <taxon>Millerieae</taxon>
        <taxon>Smallanthus</taxon>
    </lineage>
</organism>
<gene>
    <name evidence="1" type="ORF">L1987_82143</name>
</gene>
<evidence type="ECO:0000313" key="1">
    <source>
        <dbReference type="EMBL" id="KAI3688430.1"/>
    </source>
</evidence>
<protein>
    <submittedName>
        <fullName evidence="1">Uncharacterized protein</fullName>
    </submittedName>
</protein>
<reference evidence="1 2" key="2">
    <citation type="journal article" date="2022" name="Mol. Ecol. Resour.">
        <title>The genomes of chicory, endive, great burdock and yacon provide insights into Asteraceae paleo-polyploidization history and plant inulin production.</title>
        <authorList>
            <person name="Fan W."/>
            <person name="Wang S."/>
            <person name="Wang H."/>
            <person name="Wang A."/>
            <person name="Jiang F."/>
            <person name="Liu H."/>
            <person name="Zhao H."/>
            <person name="Xu D."/>
            <person name="Zhang Y."/>
        </authorList>
    </citation>
    <scope>NUCLEOTIDE SEQUENCE [LARGE SCALE GENOMIC DNA]</scope>
    <source>
        <strain evidence="2">cv. Yunnan</strain>
        <tissue evidence="1">Leaves</tissue>
    </source>
</reference>
<evidence type="ECO:0000313" key="2">
    <source>
        <dbReference type="Proteomes" id="UP001056120"/>
    </source>
</evidence>
<dbReference type="Proteomes" id="UP001056120">
    <property type="component" value="Linkage Group LG27"/>
</dbReference>